<evidence type="ECO:0000313" key="7">
    <source>
        <dbReference type="EMBL" id="EOY15843.1"/>
    </source>
</evidence>
<dbReference type="STRING" id="3641.A0A061FG09"/>
<dbReference type="SUPFAM" id="SSF47473">
    <property type="entry name" value="EF-hand"/>
    <property type="match status" value="1"/>
</dbReference>
<dbReference type="SMART" id="SM00054">
    <property type="entry name" value="EFh"/>
    <property type="match status" value="4"/>
</dbReference>
<dbReference type="Gramene" id="EOY15843">
    <property type="protein sequence ID" value="EOY15843"/>
    <property type="gene ID" value="TCM_034792"/>
</dbReference>
<feature type="domain" description="EF-hand" evidence="6">
    <location>
        <begin position="274"/>
        <end position="304"/>
    </location>
</feature>
<gene>
    <name evidence="7" type="ORF">TCM_034792</name>
</gene>
<dbReference type="FunFam" id="1.10.238.10:FF:000237">
    <property type="entry name" value="Calcium-binding protein CML38"/>
    <property type="match status" value="1"/>
</dbReference>
<dbReference type="PANTHER" id="PTHR10891">
    <property type="entry name" value="EF-HAND CALCIUM-BINDING DOMAIN CONTAINING PROTEIN"/>
    <property type="match status" value="1"/>
</dbReference>
<feature type="region of interest" description="Disordered" evidence="5">
    <location>
        <begin position="80"/>
        <end position="100"/>
    </location>
</feature>
<evidence type="ECO:0000256" key="3">
    <source>
        <dbReference type="ARBA" id="ARBA00022837"/>
    </source>
</evidence>
<dbReference type="PROSITE" id="PS50222">
    <property type="entry name" value="EF_HAND_2"/>
    <property type="match status" value="3"/>
</dbReference>
<keyword evidence="1" id="KW-0479">Metal-binding</keyword>
<feature type="domain" description="EF-hand" evidence="6">
    <location>
        <begin position="164"/>
        <end position="199"/>
    </location>
</feature>
<dbReference type="PROSITE" id="PS00018">
    <property type="entry name" value="EF_HAND_1"/>
    <property type="match status" value="3"/>
</dbReference>
<name>A0A061FG09_THECC</name>
<dbReference type="GO" id="GO:0005737">
    <property type="term" value="C:cytoplasm"/>
    <property type="evidence" value="ECO:0000318"/>
    <property type="project" value="GO_Central"/>
</dbReference>
<dbReference type="InterPro" id="IPR018247">
    <property type="entry name" value="EF_Hand_1_Ca_BS"/>
</dbReference>
<reference evidence="7 8" key="1">
    <citation type="journal article" date="2013" name="Genome Biol.">
        <title>The genome sequence of the most widely cultivated cacao type and its use to identify candidate genes regulating pod color.</title>
        <authorList>
            <person name="Motamayor J.C."/>
            <person name="Mockaitis K."/>
            <person name="Schmutz J."/>
            <person name="Haiminen N."/>
            <person name="Iii D.L."/>
            <person name="Cornejo O."/>
            <person name="Findley S.D."/>
            <person name="Zheng P."/>
            <person name="Utro F."/>
            <person name="Royaert S."/>
            <person name="Saski C."/>
            <person name="Jenkins J."/>
            <person name="Podicheti R."/>
            <person name="Zhao M."/>
            <person name="Scheffler B.E."/>
            <person name="Stack J.C."/>
            <person name="Feltus F.A."/>
            <person name="Mustiga G.M."/>
            <person name="Amores F."/>
            <person name="Phillips W."/>
            <person name="Marelli J.P."/>
            <person name="May G.D."/>
            <person name="Shapiro H."/>
            <person name="Ma J."/>
            <person name="Bustamante C.D."/>
            <person name="Schnell R.J."/>
            <person name="Main D."/>
            <person name="Gilbert D."/>
            <person name="Parida L."/>
            <person name="Kuhn D.N."/>
        </authorList>
    </citation>
    <scope>NUCLEOTIDE SEQUENCE [LARGE SCALE GENOMIC DNA]</scope>
    <source>
        <strain evidence="8">cv. Matina 1-6</strain>
    </source>
</reference>
<dbReference type="Gene3D" id="1.10.238.10">
    <property type="entry name" value="EF-hand"/>
    <property type="match status" value="2"/>
</dbReference>
<dbReference type="InterPro" id="IPR039647">
    <property type="entry name" value="EF_hand_pair_protein_CML-like"/>
</dbReference>
<comment type="function">
    <text evidence="4">Potential calcium sensor that binds calcium in vitro.</text>
</comment>
<proteinExistence type="predicted"/>
<feature type="region of interest" description="Disordered" evidence="5">
    <location>
        <begin position="16"/>
        <end position="35"/>
    </location>
</feature>
<dbReference type="Proteomes" id="UP000026915">
    <property type="component" value="Chromosome 8"/>
</dbReference>
<dbReference type="eggNOG" id="KOG0027">
    <property type="taxonomic scope" value="Eukaryota"/>
</dbReference>
<dbReference type="InterPro" id="IPR002048">
    <property type="entry name" value="EF_hand_dom"/>
</dbReference>
<dbReference type="InParanoid" id="A0A061FG09"/>
<keyword evidence="3" id="KW-0106">Calcium</keyword>
<evidence type="ECO:0000256" key="5">
    <source>
        <dbReference type="SAM" id="MobiDB-lite"/>
    </source>
</evidence>
<keyword evidence="2" id="KW-0677">Repeat</keyword>
<feature type="compositionally biased region" description="Basic and acidic residues" evidence="5">
    <location>
        <begin position="89"/>
        <end position="100"/>
    </location>
</feature>
<dbReference type="InterPro" id="IPR011992">
    <property type="entry name" value="EF-hand-dom_pair"/>
</dbReference>
<dbReference type="FunCoup" id="A0A061FG09">
    <property type="interactions" value="121"/>
</dbReference>
<accession>A0A061FG09</accession>
<evidence type="ECO:0000313" key="8">
    <source>
        <dbReference type="Proteomes" id="UP000026915"/>
    </source>
</evidence>
<sequence>MYEIVLKEETRKNSPMSLTLNLEPPGPKEASQTSGSAASATVYKQLAEANYQNYIQANPLLLLATTCAFLPFTNSPTIRNKLQSTQTHPHRERERERERERDQYIDAFRMNSNGDFIATTSTTASSNSQPKSVLASLRRKLSPRTKSCSEDARRCSSRSSNISEASSDLQMVFDFIDANGDGKISAEELQRCVRTAGGHLSMDEAELAVKSSDLDGDGMLGFHEFQELVEGGGSTEEERKKELREAFGMYVMEGSECITPASLRRMLRRLGESKSIKDCKAMIRAFDLNGDGVLSFDEFSVMMR</sequence>
<keyword evidence="8" id="KW-1185">Reference proteome</keyword>
<dbReference type="EMBL" id="CM001886">
    <property type="protein sequence ID" value="EOY15843.1"/>
    <property type="molecule type" value="Genomic_DNA"/>
</dbReference>
<organism evidence="7 8">
    <name type="scientific">Theobroma cacao</name>
    <name type="common">Cacao</name>
    <name type="synonym">Cocoa</name>
    <dbReference type="NCBI Taxonomy" id="3641"/>
    <lineage>
        <taxon>Eukaryota</taxon>
        <taxon>Viridiplantae</taxon>
        <taxon>Streptophyta</taxon>
        <taxon>Embryophyta</taxon>
        <taxon>Tracheophyta</taxon>
        <taxon>Spermatophyta</taxon>
        <taxon>Magnoliopsida</taxon>
        <taxon>eudicotyledons</taxon>
        <taxon>Gunneridae</taxon>
        <taxon>Pentapetalae</taxon>
        <taxon>rosids</taxon>
        <taxon>malvids</taxon>
        <taxon>Malvales</taxon>
        <taxon>Malvaceae</taxon>
        <taxon>Byttnerioideae</taxon>
        <taxon>Theobroma</taxon>
    </lineage>
</organism>
<dbReference type="GO" id="GO:0030234">
    <property type="term" value="F:enzyme regulator activity"/>
    <property type="evidence" value="ECO:0000318"/>
    <property type="project" value="GO_Central"/>
</dbReference>
<protein>
    <submittedName>
        <fullName evidence="7">Calcium-binding EF-hand family protein, putative</fullName>
    </submittedName>
</protein>
<evidence type="ECO:0000256" key="2">
    <source>
        <dbReference type="ARBA" id="ARBA00022737"/>
    </source>
</evidence>
<dbReference type="OMA" id="VMEGSEC"/>
<evidence type="ECO:0000256" key="1">
    <source>
        <dbReference type="ARBA" id="ARBA00022723"/>
    </source>
</evidence>
<feature type="domain" description="EF-hand" evidence="6">
    <location>
        <begin position="200"/>
        <end position="235"/>
    </location>
</feature>
<dbReference type="HOGENOM" id="CLU_916484_0_0_1"/>
<dbReference type="Pfam" id="PF13833">
    <property type="entry name" value="EF-hand_8"/>
    <property type="match status" value="1"/>
</dbReference>
<evidence type="ECO:0000259" key="6">
    <source>
        <dbReference type="PROSITE" id="PS50222"/>
    </source>
</evidence>
<evidence type="ECO:0000256" key="4">
    <source>
        <dbReference type="ARBA" id="ARBA00057710"/>
    </source>
</evidence>
<dbReference type="Pfam" id="PF13499">
    <property type="entry name" value="EF-hand_7"/>
    <property type="match status" value="1"/>
</dbReference>
<dbReference type="AlphaFoldDB" id="A0A061FG09"/>
<dbReference type="GO" id="GO:0005509">
    <property type="term" value="F:calcium ion binding"/>
    <property type="evidence" value="ECO:0000318"/>
    <property type="project" value="GO_Central"/>
</dbReference>
<dbReference type="CDD" id="cd00051">
    <property type="entry name" value="EFh"/>
    <property type="match status" value="2"/>
</dbReference>